<dbReference type="Proteomes" id="UP000828048">
    <property type="component" value="Chromosome 2"/>
</dbReference>
<organism evidence="1 2">
    <name type="scientific">Vaccinium darrowii</name>
    <dbReference type="NCBI Taxonomy" id="229202"/>
    <lineage>
        <taxon>Eukaryota</taxon>
        <taxon>Viridiplantae</taxon>
        <taxon>Streptophyta</taxon>
        <taxon>Embryophyta</taxon>
        <taxon>Tracheophyta</taxon>
        <taxon>Spermatophyta</taxon>
        <taxon>Magnoliopsida</taxon>
        <taxon>eudicotyledons</taxon>
        <taxon>Gunneridae</taxon>
        <taxon>Pentapetalae</taxon>
        <taxon>asterids</taxon>
        <taxon>Ericales</taxon>
        <taxon>Ericaceae</taxon>
        <taxon>Vaccinioideae</taxon>
        <taxon>Vaccinieae</taxon>
        <taxon>Vaccinium</taxon>
    </lineage>
</organism>
<gene>
    <name evidence="1" type="ORF">Vadar_008660</name>
</gene>
<dbReference type="EMBL" id="CM037152">
    <property type="protein sequence ID" value="KAH7833675.1"/>
    <property type="molecule type" value="Genomic_DNA"/>
</dbReference>
<sequence>MAPNDPNVFDDDLSDRLRSFHLTAEEQGEVDLSGEDVKASEEECRTSLFGKVISQKAVNFSGLRSTMEMVWGNPKNFKTLEIGNGIYQFVLPSETDVIRILNGKPWFFNNHFLILERWNPKVQPHLYSFNLTPIWVQIWGLPIQYNSKEVGLKLGSKLGFVDDVSLPATGSKKGKFVRVRAHVDINLPLKRGCMVKMEASRPFWVEFRYERLPNFCFYCGLVGHDLQSCTTRFSDMDDNSLRNAQYGEWIRASPVSQPGRRKSPPSSPAGRRSDQEPRKASSTIAAEITENQSIPLISGPSKQPKDMGNLNLTSSVLAVKEVNSDLTSSDLAREEMIRESRIPVNYPDLNFSNFDPLKDITPIQEKALQIWKDKTSSINTSPGPAPLAQVIPQFSKPISLKPTPSSAQNPCPIADPMTAISRSSIRLSPPAVNKTKPILLPTDLHSTTDNAQQPSLPQQPIQISTPNSTTSSPLIPIPDFTPIYPQSSTLSLPTDIDLVDAPISEFLPKKPNSRYRYQRNSPKSHPTKEPKPISSKGKNSVSTVDNPTIVSSSLRKRKLDILDMEPSKQGMSNTVIVSANTKRSKSGANALTEITNTGVGRPLTFHQLKEFSRLHSPSLFFLSETKNGVTRLEVVKHALGMDGSLWVEPVGLAGGLAIFWKGATKVDLKYQCSWFIDVQINEEDGSNWRLVNVYFSSRLEIRRAQWEVILQHKDCLGEDWLIWGDMNDITSVGEKRGGISPASWELKGFQNFINQCNLIDLGYTGFPFTWCNNRAGSECIQERLDRALATPSWVLRFSQACVEHVNSVGSDHSALLLHLYPNVHQNRAPFRFDARWVQDEEVLPMIEHAWQAPIQGSKCFGVQQHIKGCRDSIQVWKRHKRLNSRQKIEEIQKEIHQIQNGPLMQNRDRLQYLKGQLHHEWVKEELFWKQKARINWLQHGDNNTKFFHASVMQRRARNRISGVENLSGEWVRDQDGVRYEFQTYFQSIFTAAPDLDFEDTINGIPCKAWDNMEFKQWWTMYSSLVQSGSNPREDVGLLAFICWALWKARNKDHFDYFPRDPSAVLEQSISGSSEFLQANNKSVGANPPCTPPPLPIWKPPDGDLIKFNVDGALNVINKVGGLGLVARDNRGQLLGARMESMKDPKHNSLNRFIRIKYASMTDQNLISLASKNPPKPISSVSKTQQKFQLCSSKSDYGYLYCASLLGGHDLMETFEGFMPFYLLSIPLIDATFVEGVGYYTDGNRKLLEDLVIAAPEGVLFSVESKSDVDNMASAARRARKKKVKVLLRINPNADPQVLADADAGLKNSNSGIINEKLQWLLDAVKAHPKELKLVGAHCDLGFPITEDAAFLMVNYIDQIRDQGFEMKYLTIGGWLGIELIGYYHTGDVLLTSRDLIDMARRSPPAETCCLVNPVNETNGTKECAVIVGSMSKPIRPSLYGAYQEPNVPNWFTAPKGGMPALCLDVVKAYPDKPNFVVTDCQDGSNLTKLGKRETFLCTSESVTEGHPHKLFYQIYYKIVNACLEQDPDSKVTSFEVCIKNKIMVFGEITTKARLDYEKIVRETCLDVGYVSEEVGLDANQCEALISIEQQSPDIAQGVHSYIPKRPEDIGASDKVLVFGQLVANNATARMDHFRKEGTYIWLSPAGKARVTCEYMDVNGMEPIRVHTVDIITQHNETVTRDGIDAAEFMERVIKPVIPEKYLDEKTNFNLILSNHFVPGGRCGHAGQQINLHLKRGDNGKFHMGGGEGPKVGETPGAKFLQFKPQEGMTLISHGRGY</sequence>
<comment type="caution">
    <text evidence="1">The sequence shown here is derived from an EMBL/GenBank/DDBJ whole genome shotgun (WGS) entry which is preliminary data.</text>
</comment>
<keyword evidence="2" id="KW-1185">Reference proteome</keyword>
<protein>
    <submittedName>
        <fullName evidence="1">Uncharacterized protein</fullName>
    </submittedName>
</protein>
<evidence type="ECO:0000313" key="1">
    <source>
        <dbReference type="EMBL" id="KAH7833675.1"/>
    </source>
</evidence>
<proteinExistence type="predicted"/>
<reference evidence="1 2" key="1">
    <citation type="journal article" date="2021" name="Hortic Res">
        <title>High-quality reference genome and annotation aids understanding of berry development for evergreen blueberry (Vaccinium darrowii).</title>
        <authorList>
            <person name="Yu J."/>
            <person name="Hulse-Kemp A.M."/>
            <person name="Babiker E."/>
            <person name="Staton M."/>
        </authorList>
    </citation>
    <scope>NUCLEOTIDE SEQUENCE [LARGE SCALE GENOMIC DNA]</scope>
    <source>
        <strain evidence="2">cv. NJ 8807/NJ 8810</strain>
        <tissue evidence="1">Young leaf</tissue>
    </source>
</reference>
<evidence type="ECO:0000313" key="2">
    <source>
        <dbReference type="Proteomes" id="UP000828048"/>
    </source>
</evidence>
<accession>A0ACB7WZG2</accession>
<name>A0ACB7WZG2_9ERIC</name>